<protein>
    <recommendedName>
        <fullName evidence="4">Laminin EGF-like domain-containing protein</fullName>
    </recommendedName>
</protein>
<dbReference type="Gene3D" id="2.10.25.10">
    <property type="entry name" value="Laminin"/>
    <property type="match status" value="1"/>
</dbReference>
<sequence length="255" mass="28069">MRDSCLYRGEHLPPRRMGRCCCLVFPACNCNLHARRCRFNMELYKLSGRKSGGVCLNCRHNTAGRHCHYCKEGYYRDMGKPITHRKACKGLPGIWHQEILPKSGHSGRQSYACKREGLGEEQQWSLPVMSVSAAQAEMCVSQGGNRRLHSPAIQCDFTALGRPHYGASCCPIQSRKILRGWSSSSFEDRDPNPRSGLDDGQNFHALGAKMTGRRAEMCPAAACGDTAQGQGDRPCTSRSDSGSAKEEQAASEGTP</sequence>
<evidence type="ECO:0000259" key="4">
    <source>
        <dbReference type="PROSITE" id="PS01248"/>
    </source>
</evidence>
<feature type="region of interest" description="Disordered" evidence="3">
    <location>
        <begin position="183"/>
        <end position="203"/>
    </location>
</feature>
<dbReference type="PROSITE" id="PS01248">
    <property type="entry name" value="EGF_LAM_1"/>
    <property type="match status" value="1"/>
</dbReference>
<organism evidence="5 6">
    <name type="scientific">Saguinus oedipus</name>
    <name type="common">Cotton-top tamarin</name>
    <name type="synonym">Oedipomidas oedipus</name>
    <dbReference type="NCBI Taxonomy" id="9490"/>
    <lineage>
        <taxon>Eukaryota</taxon>
        <taxon>Metazoa</taxon>
        <taxon>Chordata</taxon>
        <taxon>Craniata</taxon>
        <taxon>Vertebrata</taxon>
        <taxon>Euteleostomi</taxon>
        <taxon>Mammalia</taxon>
        <taxon>Eutheria</taxon>
        <taxon>Euarchontoglires</taxon>
        <taxon>Primates</taxon>
        <taxon>Haplorrhini</taxon>
        <taxon>Platyrrhini</taxon>
        <taxon>Cebidae</taxon>
        <taxon>Callitrichinae</taxon>
        <taxon>Saguinus</taxon>
    </lineage>
</organism>
<dbReference type="PANTHER" id="PTHR10574:SF378">
    <property type="entry name" value="NETRIN-1"/>
    <property type="match status" value="1"/>
</dbReference>
<evidence type="ECO:0000313" key="5">
    <source>
        <dbReference type="EMBL" id="KAK2111155.1"/>
    </source>
</evidence>
<dbReference type="SUPFAM" id="SSF57196">
    <property type="entry name" value="EGF/Laminin"/>
    <property type="match status" value="1"/>
</dbReference>
<keyword evidence="2" id="KW-0424">Laminin EGF-like domain</keyword>
<name>A0ABQ9VP47_SAGOE</name>
<gene>
    <name evidence="5" type="ORF">P7K49_010901</name>
</gene>
<dbReference type="InterPro" id="IPR002049">
    <property type="entry name" value="LE_dom"/>
</dbReference>
<comment type="caution">
    <text evidence="5">The sequence shown here is derived from an EMBL/GenBank/DDBJ whole genome shotgun (WGS) entry which is preliminary data.</text>
</comment>
<evidence type="ECO:0000256" key="2">
    <source>
        <dbReference type="ARBA" id="ARBA00023292"/>
    </source>
</evidence>
<evidence type="ECO:0000256" key="3">
    <source>
        <dbReference type="SAM" id="MobiDB-lite"/>
    </source>
</evidence>
<keyword evidence="6" id="KW-1185">Reference proteome</keyword>
<dbReference type="SMART" id="SM00180">
    <property type="entry name" value="EGF_Lam"/>
    <property type="match status" value="1"/>
</dbReference>
<accession>A0ABQ9VP47</accession>
<evidence type="ECO:0000256" key="1">
    <source>
        <dbReference type="ARBA" id="ARBA00023157"/>
    </source>
</evidence>
<dbReference type="InterPro" id="IPR050440">
    <property type="entry name" value="Laminin/Netrin_ECM"/>
</dbReference>
<dbReference type="EMBL" id="JASSZA010000005">
    <property type="protein sequence ID" value="KAK2111155.1"/>
    <property type="molecule type" value="Genomic_DNA"/>
</dbReference>
<dbReference type="PANTHER" id="PTHR10574">
    <property type="entry name" value="NETRIN/LAMININ-RELATED"/>
    <property type="match status" value="1"/>
</dbReference>
<feature type="domain" description="Laminin EGF-like" evidence="4">
    <location>
        <begin position="55"/>
        <end position="88"/>
    </location>
</feature>
<dbReference type="CDD" id="cd00055">
    <property type="entry name" value="EGF_Lam"/>
    <property type="match status" value="1"/>
</dbReference>
<dbReference type="Pfam" id="PF00053">
    <property type="entry name" value="EGF_laminin"/>
    <property type="match status" value="1"/>
</dbReference>
<dbReference type="Proteomes" id="UP001266305">
    <property type="component" value="Unassembled WGS sequence"/>
</dbReference>
<keyword evidence="1" id="KW-1015">Disulfide bond</keyword>
<evidence type="ECO:0000313" key="6">
    <source>
        <dbReference type="Proteomes" id="UP001266305"/>
    </source>
</evidence>
<feature type="region of interest" description="Disordered" evidence="3">
    <location>
        <begin position="223"/>
        <end position="255"/>
    </location>
</feature>
<reference evidence="5 6" key="1">
    <citation type="submission" date="2023-05" db="EMBL/GenBank/DDBJ databases">
        <title>B98-5 Cell Line De Novo Hybrid Assembly: An Optical Mapping Approach.</title>
        <authorList>
            <person name="Kananen K."/>
            <person name="Auerbach J.A."/>
            <person name="Kautto E."/>
            <person name="Blachly J.S."/>
        </authorList>
    </citation>
    <scope>NUCLEOTIDE SEQUENCE [LARGE SCALE GENOMIC DNA]</scope>
    <source>
        <strain evidence="5">B95-8</strain>
        <tissue evidence="5">Cell line</tissue>
    </source>
</reference>
<proteinExistence type="predicted"/>